<protein>
    <recommendedName>
        <fullName evidence="3">DEP domain containing 1</fullName>
    </recommendedName>
</protein>
<accession>A0A4X1U709</accession>
<dbReference type="Ensembl" id="ENSSSCT00070029563.1">
    <property type="protein sequence ID" value="ENSSSCP00070024647.1"/>
    <property type="gene ID" value="ENSSSCG00070015056.1"/>
</dbReference>
<dbReference type="PANTHER" id="PTHR16206">
    <property type="entry name" value="DEP DOMAIN-CONTAINING"/>
    <property type="match status" value="1"/>
</dbReference>
<evidence type="ECO:0008006" key="3">
    <source>
        <dbReference type="Google" id="ProtNLM"/>
    </source>
</evidence>
<name>A0A4X1U709_PIG</name>
<evidence type="ECO:0000313" key="2">
    <source>
        <dbReference type="Proteomes" id="UP000314985"/>
    </source>
</evidence>
<sequence>MVADFTWPCRACSGVFRLWGSCRGLAVLGSCSSGVHHPLGAGAAIWVIENLRGFSLGQPNSEGQPENVGGSFHSLAELVVAFLSCRGSSRGLVVLSSYSAEVGHPLGAWAGSRATGNPRVASKLLFHFLVVVCGYLTVSDRSSGLHKIQDDPQSSKILHLNSLNSFKSTECLLLSLLHKDKNKEESDTTERLQISDQGFQEKYAKKMQLVNLKYRRASANDIMGGSCHNLIGLSSMHGLCSNIKPRCYSLEGIIDLPGNSSKEVSSVFHQSVLNIEGQNNKHFLESKAKQESSLSLHSEQNIQKPLCVGFKRTSTLTIQDQEELCNGKCKSKQLCRSQSLLLRSSTRRNSYINMPVAEIIMKPNLGRGSTSVQTAMEGELRESSTTINKRLCKSTIELSENSLPPASSVLTGTQSLLQPHLERIAIDALQLCCLLLPPPNRRKLQLLMRMISRMSQNVDMPQLHDAMGTRSLMIHTFSRCVLRCAEEVDLDELLAARLVSFLMDHHQEILQVPSYLQTTVEEHLDYLRRGHIKNPSDVLIAPLPTYSYCKQISAQEFEEQKVSTSQAAIAELLENIIKNKSLPLKEKRKKLKQFQKEYPLIYQKRFPTSESEAALFDDKPTIKQPMLILRKPKFRSLRY</sequence>
<proteinExistence type="predicted"/>
<dbReference type="FunFam" id="1.10.555.10:FF:000038">
    <property type="entry name" value="DEP domain-containing protein 1A isoform X1"/>
    <property type="match status" value="1"/>
</dbReference>
<dbReference type="PANTHER" id="PTHR16206:SF12">
    <property type="entry name" value="DEP DOMAIN-CONTAINING PROTEIN 1A"/>
    <property type="match status" value="1"/>
</dbReference>
<reference evidence="1 2" key="1">
    <citation type="submission" date="2017-08" db="EMBL/GenBank/DDBJ databases">
        <title>USMARCv1.0.</title>
        <authorList>
            <person name="Hannum G.I."/>
            <person name="Koren S."/>
            <person name="Schroeder S.G."/>
            <person name="Chin S.C."/>
            <person name="Nonneman D.J."/>
            <person name="Becker S.A."/>
            <person name="Rosen B.D."/>
            <person name="Bickhart D.M."/>
            <person name="Putnam N.H."/>
            <person name="Green R.E."/>
            <person name="Tuggle C.K."/>
            <person name="Liu H."/>
            <person name="Rohrer G.A."/>
            <person name="Warr A."/>
            <person name="Hall R."/>
            <person name="Kim K."/>
            <person name="Hume D.A."/>
            <person name="Talbot R."/>
            <person name="Chow W."/>
            <person name="Howe K."/>
            <person name="Schwartz A.S."/>
            <person name="Watson M."/>
            <person name="Archibald A.L."/>
            <person name="Phillippy A.M."/>
            <person name="Smith T.P.L."/>
        </authorList>
    </citation>
    <scope>NUCLEOTIDE SEQUENCE [LARGE SCALE GENOMIC DNA]</scope>
</reference>
<organism evidence="1 2">
    <name type="scientific">Sus scrofa</name>
    <name type="common">Pig</name>
    <dbReference type="NCBI Taxonomy" id="9823"/>
    <lineage>
        <taxon>Eukaryota</taxon>
        <taxon>Metazoa</taxon>
        <taxon>Chordata</taxon>
        <taxon>Craniata</taxon>
        <taxon>Vertebrata</taxon>
        <taxon>Euteleostomi</taxon>
        <taxon>Mammalia</taxon>
        <taxon>Eutheria</taxon>
        <taxon>Laurasiatheria</taxon>
        <taxon>Artiodactyla</taxon>
        <taxon>Suina</taxon>
        <taxon>Suidae</taxon>
        <taxon>Sus</taxon>
    </lineage>
</organism>
<dbReference type="AlphaFoldDB" id="A0A4X1U709"/>
<reference evidence="1" key="2">
    <citation type="submission" date="2025-08" db="UniProtKB">
        <authorList>
            <consortium name="Ensembl"/>
        </authorList>
    </citation>
    <scope>IDENTIFICATION</scope>
</reference>
<dbReference type="SUPFAM" id="SSF48350">
    <property type="entry name" value="GTPase activation domain, GAP"/>
    <property type="match status" value="1"/>
</dbReference>
<dbReference type="InterPro" id="IPR008936">
    <property type="entry name" value="Rho_GTPase_activation_prot"/>
</dbReference>
<dbReference type="Gene3D" id="1.10.555.10">
    <property type="entry name" value="Rho GTPase activation protein"/>
    <property type="match status" value="1"/>
</dbReference>
<evidence type="ECO:0000313" key="1">
    <source>
        <dbReference type="Ensembl" id="ENSSSCP00070024647.1"/>
    </source>
</evidence>
<dbReference type="Proteomes" id="UP000314985">
    <property type="component" value="Chromosome 6"/>
</dbReference>